<accession>A0ACC2S9I9</accession>
<protein>
    <submittedName>
        <fullName evidence="1">Uncharacterized protein</fullName>
    </submittedName>
</protein>
<comment type="caution">
    <text evidence="1">The sequence shown here is derived from an EMBL/GenBank/DDBJ whole genome shotgun (WGS) entry which is preliminary data.</text>
</comment>
<keyword evidence="2" id="KW-1185">Reference proteome</keyword>
<gene>
    <name evidence="1" type="ORF">DSO57_1006533</name>
</gene>
<evidence type="ECO:0000313" key="1">
    <source>
        <dbReference type="EMBL" id="KAJ9059056.1"/>
    </source>
</evidence>
<organism evidence="1 2">
    <name type="scientific">Entomophthora muscae</name>
    <dbReference type="NCBI Taxonomy" id="34485"/>
    <lineage>
        <taxon>Eukaryota</taxon>
        <taxon>Fungi</taxon>
        <taxon>Fungi incertae sedis</taxon>
        <taxon>Zoopagomycota</taxon>
        <taxon>Entomophthoromycotina</taxon>
        <taxon>Entomophthoromycetes</taxon>
        <taxon>Entomophthorales</taxon>
        <taxon>Entomophthoraceae</taxon>
        <taxon>Entomophthora</taxon>
    </lineage>
</organism>
<reference evidence="1" key="1">
    <citation type="submission" date="2022-04" db="EMBL/GenBank/DDBJ databases">
        <title>Genome of the entomopathogenic fungus Entomophthora muscae.</title>
        <authorList>
            <person name="Elya C."/>
            <person name="Lovett B.R."/>
            <person name="Lee E."/>
            <person name="Macias A.M."/>
            <person name="Hajek A.E."/>
            <person name="De Bivort B.L."/>
            <person name="Kasson M.T."/>
            <person name="De Fine Licht H.H."/>
            <person name="Stajich J.E."/>
        </authorList>
    </citation>
    <scope>NUCLEOTIDE SEQUENCE</scope>
    <source>
        <strain evidence="1">Berkeley</strain>
    </source>
</reference>
<name>A0ACC2S9I9_9FUNG</name>
<dbReference type="Proteomes" id="UP001165960">
    <property type="component" value="Unassembled WGS sequence"/>
</dbReference>
<sequence>MESNSKNRKENPDTGQAQDILTTSEKVVRSLTCDDLDFVAPDLSPSVSLVPPSPLPLSSEVPVVLAPGGGEVGPESTPKHTPWLLSGMILMGLDSYFPQLSVVSSLWTPL</sequence>
<dbReference type="EMBL" id="QTSX02005698">
    <property type="protein sequence ID" value="KAJ9059056.1"/>
    <property type="molecule type" value="Genomic_DNA"/>
</dbReference>
<evidence type="ECO:0000313" key="2">
    <source>
        <dbReference type="Proteomes" id="UP001165960"/>
    </source>
</evidence>
<proteinExistence type="predicted"/>